<sequence>MAIPLTRPADKFRAPVEFPRSERNVHAALAWFIEKMSMQTIGMAASKRRSRECDPIKTLCGRRQESASDLLVAGALCCRYGLPLMKNCRFLRNKIATKFTKPVANLSFPQKTVINRSLKKKYFKKSFRYFHVFFCNNHGLFIA</sequence>
<gene>
    <name evidence="1" type="ORF">GGD55_004739</name>
</gene>
<dbReference type="RefSeq" id="WP_154663324.1">
    <property type="nucleotide sequence ID" value="NZ_JACHBK010000011.1"/>
</dbReference>
<evidence type="ECO:0000313" key="2">
    <source>
        <dbReference type="Proteomes" id="UP000585507"/>
    </source>
</evidence>
<dbReference type="EMBL" id="JACHBK010000011">
    <property type="protein sequence ID" value="MBB5538018.1"/>
    <property type="molecule type" value="Genomic_DNA"/>
</dbReference>
<name>A0A7W8UET6_9HYPH</name>
<comment type="caution">
    <text evidence="1">The sequence shown here is derived from an EMBL/GenBank/DDBJ whole genome shotgun (WGS) entry which is preliminary data.</text>
</comment>
<reference evidence="1 2" key="1">
    <citation type="submission" date="2020-08" db="EMBL/GenBank/DDBJ databases">
        <title>Genomic Encyclopedia of Type Strains, Phase IV (KMG-V): Genome sequencing to study the core and pangenomes of soil and plant-associated prokaryotes.</title>
        <authorList>
            <person name="Whitman W."/>
        </authorList>
    </citation>
    <scope>NUCLEOTIDE SEQUENCE [LARGE SCALE GENOMIC DNA]</scope>
    <source>
        <strain evidence="1 2">SEMIA 4084</strain>
    </source>
</reference>
<evidence type="ECO:0000313" key="1">
    <source>
        <dbReference type="EMBL" id="MBB5538018.1"/>
    </source>
</evidence>
<dbReference type="Proteomes" id="UP000585507">
    <property type="component" value="Unassembled WGS sequence"/>
</dbReference>
<organism evidence="1 2">
    <name type="scientific">Rhizobium giardinii</name>
    <dbReference type="NCBI Taxonomy" id="56731"/>
    <lineage>
        <taxon>Bacteria</taxon>
        <taxon>Pseudomonadati</taxon>
        <taxon>Pseudomonadota</taxon>
        <taxon>Alphaproteobacteria</taxon>
        <taxon>Hyphomicrobiales</taxon>
        <taxon>Rhizobiaceae</taxon>
        <taxon>Rhizobium/Agrobacterium group</taxon>
        <taxon>Rhizobium</taxon>
    </lineage>
</organism>
<dbReference type="AlphaFoldDB" id="A0A7W8UET6"/>
<accession>A0A7W8UET6</accession>
<proteinExistence type="predicted"/>
<protein>
    <submittedName>
        <fullName evidence="1">Uncharacterized protein</fullName>
    </submittedName>
</protein>
<keyword evidence="2" id="KW-1185">Reference proteome</keyword>